<keyword evidence="2 6" id="KW-0547">Nucleotide-binding</keyword>
<evidence type="ECO:0000256" key="6">
    <source>
        <dbReference type="RuleBase" id="RU363036"/>
    </source>
</evidence>
<dbReference type="AlphaFoldDB" id="A0A3S5FES0"/>
<evidence type="ECO:0000256" key="2">
    <source>
        <dbReference type="ARBA" id="ARBA00022741"/>
    </source>
</evidence>
<evidence type="ECO:0000313" key="8">
    <source>
        <dbReference type="Proteomes" id="UP000784294"/>
    </source>
</evidence>
<dbReference type="OrthoDB" id="15808at2759"/>
<comment type="caution">
    <text evidence="7">The sequence shown here is derived from an EMBL/GenBank/DDBJ whole genome shotgun (WGS) entry which is preliminary data.</text>
</comment>
<keyword evidence="3 6" id="KW-0067">ATP-binding</keyword>
<keyword evidence="1 6" id="KW-0436">Ligase</keyword>
<evidence type="ECO:0000313" key="7">
    <source>
        <dbReference type="EMBL" id="VEL27144.1"/>
    </source>
</evidence>
<sequence>MILIKKLFSRYIPIGLKRYLVSTSTEKPLIYLSGIQPSGRLHLGNYLGAIKPLVGIQTSSNVASLMLLMADLHALTTVRCPQSLLRNMQHLWTTLVACGINPILDKGENASGKTVIFQQSSIVGHTELTWILACRCSHQVRILLPF</sequence>
<protein>
    <recommendedName>
        <fullName evidence="9">Tryptophan--tRNA ligase</fullName>
    </recommendedName>
</protein>
<comment type="similarity">
    <text evidence="6">Belongs to the class-I aminoacyl-tRNA synthetase family.</text>
</comment>
<name>A0A3S5FES0_9PLAT</name>
<dbReference type="InterPro" id="IPR002305">
    <property type="entry name" value="aa-tRNA-synth_Ic"/>
</dbReference>
<dbReference type="InterPro" id="IPR050203">
    <property type="entry name" value="Trp-tRNA_synthetase"/>
</dbReference>
<accession>A0A3S5FES0</accession>
<evidence type="ECO:0000256" key="3">
    <source>
        <dbReference type="ARBA" id="ARBA00022840"/>
    </source>
</evidence>
<dbReference type="GO" id="GO:0005759">
    <property type="term" value="C:mitochondrial matrix"/>
    <property type="evidence" value="ECO:0007669"/>
    <property type="project" value="TreeGrafter"/>
</dbReference>
<dbReference type="PROSITE" id="PS00178">
    <property type="entry name" value="AA_TRNA_LIGASE_I"/>
    <property type="match status" value="1"/>
</dbReference>
<dbReference type="PANTHER" id="PTHR43766">
    <property type="entry name" value="TRYPTOPHAN--TRNA LIGASE, MITOCHONDRIAL"/>
    <property type="match status" value="1"/>
</dbReference>
<dbReference type="Gene3D" id="3.40.50.620">
    <property type="entry name" value="HUPs"/>
    <property type="match status" value="1"/>
</dbReference>
<dbReference type="InterPro" id="IPR014729">
    <property type="entry name" value="Rossmann-like_a/b/a_fold"/>
</dbReference>
<dbReference type="EMBL" id="CAAALY010085199">
    <property type="protein sequence ID" value="VEL27144.1"/>
    <property type="molecule type" value="Genomic_DNA"/>
</dbReference>
<evidence type="ECO:0000256" key="5">
    <source>
        <dbReference type="ARBA" id="ARBA00023146"/>
    </source>
</evidence>
<evidence type="ECO:0000256" key="4">
    <source>
        <dbReference type="ARBA" id="ARBA00022917"/>
    </source>
</evidence>
<evidence type="ECO:0000256" key="1">
    <source>
        <dbReference type="ARBA" id="ARBA00022598"/>
    </source>
</evidence>
<keyword evidence="5 6" id="KW-0030">Aminoacyl-tRNA synthetase</keyword>
<proteinExistence type="inferred from homology"/>
<dbReference type="GO" id="GO:0004830">
    <property type="term" value="F:tryptophan-tRNA ligase activity"/>
    <property type="evidence" value="ECO:0007669"/>
    <property type="project" value="TreeGrafter"/>
</dbReference>
<dbReference type="PANTHER" id="PTHR43766:SF1">
    <property type="entry name" value="TRYPTOPHAN--TRNA LIGASE, MITOCHONDRIAL"/>
    <property type="match status" value="1"/>
</dbReference>
<dbReference type="GO" id="GO:0005524">
    <property type="term" value="F:ATP binding"/>
    <property type="evidence" value="ECO:0007669"/>
    <property type="project" value="UniProtKB-KW"/>
</dbReference>
<evidence type="ECO:0008006" key="9">
    <source>
        <dbReference type="Google" id="ProtNLM"/>
    </source>
</evidence>
<dbReference type="GO" id="GO:0070183">
    <property type="term" value="P:mitochondrial tryptophanyl-tRNA aminoacylation"/>
    <property type="evidence" value="ECO:0007669"/>
    <property type="project" value="TreeGrafter"/>
</dbReference>
<dbReference type="Proteomes" id="UP000784294">
    <property type="component" value="Unassembled WGS sequence"/>
</dbReference>
<gene>
    <name evidence="7" type="ORF">PXEA_LOCUS20584</name>
</gene>
<dbReference type="SUPFAM" id="SSF52374">
    <property type="entry name" value="Nucleotidylyl transferase"/>
    <property type="match status" value="1"/>
</dbReference>
<keyword evidence="8" id="KW-1185">Reference proteome</keyword>
<keyword evidence="4 6" id="KW-0648">Protein biosynthesis</keyword>
<organism evidence="7 8">
    <name type="scientific">Protopolystoma xenopodis</name>
    <dbReference type="NCBI Taxonomy" id="117903"/>
    <lineage>
        <taxon>Eukaryota</taxon>
        <taxon>Metazoa</taxon>
        <taxon>Spiralia</taxon>
        <taxon>Lophotrochozoa</taxon>
        <taxon>Platyhelminthes</taxon>
        <taxon>Monogenea</taxon>
        <taxon>Polyopisthocotylea</taxon>
        <taxon>Polystomatidea</taxon>
        <taxon>Polystomatidae</taxon>
        <taxon>Protopolystoma</taxon>
    </lineage>
</organism>
<reference evidence="7" key="1">
    <citation type="submission" date="2018-11" db="EMBL/GenBank/DDBJ databases">
        <authorList>
            <consortium name="Pathogen Informatics"/>
        </authorList>
    </citation>
    <scope>NUCLEOTIDE SEQUENCE</scope>
</reference>
<dbReference type="Pfam" id="PF00579">
    <property type="entry name" value="tRNA-synt_1b"/>
    <property type="match status" value="1"/>
</dbReference>
<dbReference type="InterPro" id="IPR001412">
    <property type="entry name" value="aa-tRNA-synth_I_CS"/>
</dbReference>